<evidence type="ECO:0000313" key="4">
    <source>
        <dbReference type="Proteomes" id="UP001174347"/>
    </source>
</evidence>
<evidence type="ECO:0000256" key="2">
    <source>
        <dbReference type="SAM" id="Phobius"/>
    </source>
</evidence>
<proteinExistence type="predicted"/>
<dbReference type="RefSeq" id="WP_239205487.1">
    <property type="nucleotide sequence ID" value="NZ_JAKRDW010000006.1"/>
</dbReference>
<feature type="transmembrane region" description="Helical" evidence="2">
    <location>
        <begin position="20"/>
        <end position="39"/>
    </location>
</feature>
<protein>
    <recommendedName>
        <fullName evidence="5">Secreted protein</fullName>
    </recommendedName>
</protein>
<keyword evidence="2" id="KW-0812">Transmembrane</keyword>
<evidence type="ECO:0000256" key="1">
    <source>
        <dbReference type="SAM" id="MobiDB-lite"/>
    </source>
</evidence>
<evidence type="ECO:0000313" key="3">
    <source>
        <dbReference type="EMBL" id="MDN8620955.1"/>
    </source>
</evidence>
<organism evidence="3 4">
    <name type="scientific">Corynebacterium kefirresidentii</name>
    <dbReference type="NCBI Taxonomy" id="1979527"/>
    <lineage>
        <taxon>Bacteria</taxon>
        <taxon>Bacillati</taxon>
        <taxon>Actinomycetota</taxon>
        <taxon>Actinomycetes</taxon>
        <taxon>Mycobacteriales</taxon>
        <taxon>Corynebacteriaceae</taxon>
        <taxon>Corynebacterium</taxon>
    </lineage>
</organism>
<keyword evidence="2" id="KW-0472">Membrane</keyword>
<evidence type="ECO:0008006" key="5">
    <source>
        <dbReference type="Google" id="ProtNLM"/>
    </source>
</evidence>
<dbReference type="EMBL" id="JAUKFM010000008">
    <property type="protein sequence ID" value="MDN8620955.1"/>
    <property type="molecule type" value="Genomic_DNA"/>
</dbReference>
<reference evidence="3" key="1">
    <citation type="submission" date="2023-07" db="EMBL/GenBank/DDBJ databases">
        <title>Insights into the diversity of cutaneous corynebacteria.</title>
        <authorList>
            <person name="Bruggemann H."/>
            <person name="Poehlein A."/>
        </authorList>
    </citation>
    <scope>NUCLEOTIDE SEQUENCE</scope>
    <source>
        <strain evidence="3">P7_F1</strain>
    </source>
</reference>
<name>A0ABT8Q6G1_9CORY</name>
<keyword evidence="2" id="KW-1133">Transmembrane helix</keyword>
<comment type="caution">
    <text evidence="3">The sequence shown here is derived from an EMBL/GenBank/DDBJ whole genome shotgun (WGS) entry which is preliminary data.</text>
</comment>
<sequence length="230" mass="24620">MTQKKPLPEEIYKRRRVAALIIVLVLVVVLIWAAVAAFGGSSDEPADTAAPAPTPEQTSSSAAPETSATSAETLAEGASESESAESEPSSSAAASSEAAKKTCDLADLQVRTSMLNYSVPEGELPKFFMTVTNPTAADCKIDLDKNLLRFEVYKMADNERVWSDTDCYASVQTGSQTFPAGKDVKFEAEWSRQASKPGECTNRPTAEPGAYFAHTIIGDNSSPPQDFTLR</sequence>
<dbReference type="Proteomes" id="UP001174347">
    <property type="component" value="Unassembled WGS sequence"/>
</dbReference>
<feature type="region of interest" description="Disordered" evidence="1">
    <location>
        <begin position="42"/>
        <end position="97"/>
    </location>
</feature>
<accession>A0ABT8Q6G1</accession>
<keyword evidence="4" id="KW-1185">Reference proteome</keyword>
<gene>
    <name evidence="3" type="ORF">Q0N36_10295</name>
</gene>